<dbReference type="CDD" id="cd12285">
    <property type="entry name" value="RRM3_RBM39_like"/>
    <property type="match status" value="1"/>
</dbReference>
<dbReference type="EMBL" id="JAPVEA010000006">
    <property type="protein sequence ID" value="KAJ5450066.1"/>
    <property type="molecule type" value="Genomic_DNA"/>
</dbReference>
<feature type="region of interest" description="Disordered" evidence="7">
    <location>
        <begin position="356"/>
        <end position="381"/>
    </location>
</feature>
<keyword evidence="4 6" id="KW-0694">RNA-binding</keyword>
<dbReference type="Gene3D" id="3.30.70.330">
    <property type="match status" value="2"/>
</dbReference>
<keyword evidence="10" id="KW-1185">Reference proteome</keyword>
<evidence type="ECO:0000256" key="2">
    <source>
        <dbReference type="ARBA" id="ARBA00022664"/>
    </source>
</evidence>
<dbReference type="GO" id="GO:0000398">
    <property type="term" value="P:mRNA splicing, via spliceosome"/>
    <property type="evidence" value="ECO:0007669"/>
    <property type="project" value="InterPro"/>
</dbReference>
<gene>
    <name evidence="9" type="ORF">N7458_006515</name>
</gene>
<dbReference type="PANTHER" id="PTHR15608">
    <property type="entry name" value="SPLICING FACTOR U2AF-ASSOCIATED PROTEIN 2"/>
    <property type="match status" value="1"/>
</dbReference>
<organism evidence="9 10">
    <name type="scientific">Penicillium daleae</name>
    <dbReference type="NCBI Taxonomy" id="63821"/>
    <lineage>
        <taxon>Eukaryota</taxon>
        <taxon>Fungi</taxon>
        <taxon>Dikarya</taxon>
        <taxon>Ascomycota</taxon>
        <taxon>Pezizomycotina</taxon>
        <taxon>Eurotiomycetes</taxon>
        <taxon>Eurotiomycetidae</taxon>
        <taxon>Eurotiales</taxon>
        <taxon>Aspergillaceae</taxon>
        <taxon>Penicillium</taxon>
    </lineage>
</organism>
<evidence type="ECO:0000313" key="9">
    <source>
        <dbReference type="EMBL" id="KAJ5450066.1"/>
    </source>
</evidence>
<evidence type="ECO:0000256" key="7">
    <source>
        <dbReference type="SAM" id="MobiDB-lite"/>
    </source>
</evidence>
<evidence type="ECO:0000256" key="4">
    <source>
        <dbReference type="ARBA" id="ARBA00022884"/>
    </source>
</evidence>
<dbReference type="Proteomes" id="UP001213681">
    <property type="component" value="Unassembled WGS sequence"/>
</dbReference>
<dbReference type="RefSeq" id="XP_056765601.1">
    <property type="nucleotide sequence ID" value="XM_056909897.1"/>
</dbReference>
<dbReference type="InterPro" id="IPR012677">
    <property type="entry name" value="Nucleotide-bd_a/b_plait_sf"/>
</dbReference>
<dbReference type="CDD" id="cd12281">
    <property type="entry name" value="RRM1_TatSF1_like"/>
    <property type="match status" value="1"/>
</dbReference>
<keyword evidence="5" id="KW-0508">mRNA splicing</keyword>
<dbReference type="GO" id="GO:0003723">
    <property type="term" value="F:RNA binding"/>
    <property type="evidence" value="ECO:0007669"/>
    <property type="project" value="UniProtKB-UniRule"/>
</dbReference>
<dbReference type="AlphaFoldDB" id="A0AAD6C692"/>
<feature type="domain" description="RRM" evidence="8">
    <location>
        <begin position="252"/>
        <end position="331"/>
    </location>
</feature>
<reference evidence="9" key="1">
    <citation type="submission" date="2022-12" db="EMBL/GenBank/DDBJ databases">
        <authorList>
            <person name="Petersen C."/>
        </authorList>
    </citation>
    <scope>NUCLEOTIDE SEQUENCE</scope>
    <source>
        <strain evidence="9">IBT 16125</strain>
    </source>
</reference>
<dbReference type="GeneID" id="81600140"/>
<feature type="domain" description="RRM" evidence="8">
    <location>
        <begin position="108"/>
        <end position="201"/>
    </location>
</feature>
<dbReference type="InterPro" id="IPR034392">
    <property type="entry name" value="TatSF1-like_RRM1"/>
</dbReference>
<comment type="similarity">
    <text evidence="1">Belongs to the HTATSF1 family.</text>
</comment>
<name>A0AAD6C692_9EURO</name>
<dbReference type="FunFam" id="3.30.70.330:FF:000105">
    <property type="entry name" value="HIV Tat-specific factor 1 homolog"/>
    <property type="match status" value="1"/>
</dbReference>
<feature type="region of interest" description="Disordered" evidence="7">
    <location>
        <begin position="1"/>
        <end position="26"/>
    </location>
</feature>
<evidence type="ECO:0000259" key="8">
    <source>
        <dbReference type="PROSITE" id="PS50102"/>
    </source>
</evidence>
<evidence type="ECO:0000313" key="10">
    <source>
        <dbReference type="Proteomes" id="UP001213681"/>
    </source>
</evidence>
<protein>
    <submittedName>
        <fullName evidence="9">Splicing factor U2AF-associated protein 2</fullName>
    </submittedName>
</protein>
<dbReference type="GO" id="GO:0005686">
    <property type="term" value="C:U2 snRNP"/>
    <property type="evidence" value="ECO:0007669"/>
    <property type="project" value="TreeGrafter"/>
</dbReference>
<evidence type="ECO:0000256" key="1">
    <source>
        <dbReference type="ARBA" id="ARBA00007747"/>
    </source>
</evidence>
<dbReference type="SUPFAM" id="SSF54928">
    <property type="entry name" value="RNA-binding domain, RBD"/>
    <property type="match status" value="2"/>
</dbReference>
<dbReference type="InterPro" id="IPR034393">
    <property type="entry name" value="TatSF1-like"/>
</dbReference>
<keyword evidence="2" id="KW-0507">mRNA processing</keyword>
<dbReference type="PANTHER" id="PTHR15608:SF0">
    <property type="entry name" value="HIV TAT-SPECIFIC FACTOR 1"/>
    <property type="match status" value="1"/>
</dbReference>
<dbReference type="SMART" id="SM00360">
    <property type="entry name" value="RRM"/>
    <property type="match status" value="2"/>
</dbReference>
<keyword evidence="3" id="KW-0677">Repeat</keyword>
<dbReference type="GO" id="GO:0005684">
    <property type="term" value="C:U2-type spliceosomal complex"/>
    <property type="evidence" value="ECO:0007669"/>
    <property type="project" value="TreeGrafter"/>
</dbReference>
<reference evidence="9" key="2">
    <citation type="journal article" date="2023" name="IMA Fungus">
        <title>Comparative genomic study of the Penicillium genus elucidates a diverse pangenome and 15 lateral gene transfer events.</title>
        <authorList>
            <person name="Petersen C."/>
            <person name="Sorensen T."/>
            <person name="Nielsen M.R."/>
            <person name="Sondergaard T.E."/>
            <person name="Sorensen J.L."/>
            <person name="Fitzpatrick D.A."/>
            <person name="Frisvad J.C."/>
            <person name="Nielsen K.L."/>
        </authorList>
    </citation>
    <scope>NUCLEOTIDE SEQUENCE</scope>
    <source>
        <strain evidence="9">IBT 16125</strain>
    </source>
</reference>
<sequence length="381" mass="43415">MASLEGSADAPAFPQDPAEFDSDPRISWSKLDEKFILETEDGQEFEYDTGIKRWVQKVDEELLKQQQEAYKVAGVDENEMVNPRDMKKRKLPAGDEKGNKAKKPRVNHAVWITGLPLDAEKEEIEQNFARWGVIAREIDSGAPRIKMYYDDSGNFKGEALVVYFRPESVSLAIQMVDETDFREGNIQLAGKAPMRVQAAELSFKTQTEAPAKSAPRDRRKIMERTEELNRLLTDWDDDDPLARNNIPVRQDRTVVLKGLFTLEELQTDVEAILDIKDDVRTECSKIGEVTNVVLYDLEPAGVVTVRFAQPEDAQTCVERMDGRFFGGTQIKAYVQVGREKFKKTNERRAALEDMAERGLDAENEDENQRLQGFGDWLESEK</sequence>
<dbReference type="Pfam" id="PF00076">
    <property type="entry name" value="RRM_1"/>
    <property type="match status" value="2"/>
</dbReference>
<evidence type="ECO:0000256" key="5">
    <source>
        <dbReference type="ARBA" id="ARBA00023187"/>
    </source>
</evidence>
<dbReference type="PROSITE" id="PS50102">
    <property type="entry name" value="RRM"/>
    <property type="match status" value="2"/>
</dbReference>
<evidence type="ECO:0000256" key="3">
    <source>
        <dbReference type="ARBA" id="ARBA00022737"/>
    </source>
</evidence>
<evidence type="ECO:0000256" key="6">
    <source>
        <dbReference type="PROSITE-ProRule" id="PRU00176"/>
    </source>
</evidence>
<proteinExistence type="inferred from homology"/>
<dbReference type="InterPro" id="IPR035979">
    <property type="entry name" value="RBD_domain_sf"/>
</dbReference>
<accession>A0AAD6C692</accession>
<dbReference type="InterPro" id="IPR000504">
    <property type="entry name" value="RRM_dom"/>
</dbReference>
<comment type="caution">
    <text evidence="9">The sequence shown here is derived from an EMBL/GenBank/DDBJ whole genome shotgun (WGS) entry which is preliminary data.</text>
</comment>